<evidence type="ECO:0000313" key="3">
    <source>
        <dbReference type="Proteomes" id="UP000237819"/>
    </source>
</evidence>
<feature type="region of interest" description="Disordered" evidence="1">
    <location>
        <begin position="30"/>
        <end position="63"/>
    </location>
</feature>
<comment type="caution">
    <text evidence="2">The sequence shown here is derived from an EMBL/GenBank/DDBJ whole genome shotgun (WGS) entry which is preliminary data.</text>
</comment>
<dbReference type="EMBL" id="PUHZ01000022">
    <property type="protein sequence ID" value="PQO43839.1"/>
    <property type="molecule type" value="Genomic_DNA"/>
</dbReference>
<evidence type="ECO:0000313" key="2">
    <source>
        <dbReference type="EMBL" id="PQO43839.1"/>
    </source>
</evidence>
<organism evidence="2 3">
    <name type="scientific">Blastopirellula marina</name>
    <dbReference type="NCBI Taxonomy" id="124"/>
    <lineage>
        <taxon>Bacteria</taxon>
        <taxon>Pseudomonadati</taxon>
        <taxon>Planctomycetota</taxon>
        <taxon>Planctomycetia</taxon>
        <taxon>Pirellulales</taxon>
        <taxon>Pirellulaceae</taxon>
        <taxon>Blastopirellula</taxon>
    </lineage>
</organism>
<dbReference type="Proteomes" id="UP000237819">
    <property type="component" value="Unassembled WGS sequence"/>
</dbReference>
<name>A0A2S8GHA0_9BACT</name>
<reference evidence="2 3" key="1">
    <citation type="submission" date="2018-02" db="EMBL/GenBank/DDBJ databases">
        <title>Comparative genomes isolates from brazilian mangrove.</title>
        <authorList>
            <person name="Araujo J.E."/>
            <person name="Taketani R.G."/>
            <person name="Silva M.C.P."/>
            <person name="Loureco M.V."/>
            <person name="Andreote F.D."/>
        </authorList>
    </citation>
    <scope>NUCLEOTIDE SEQUENCE [LARGE SCALE GENOMIC DNA]</scope>
    <source>
        <strain evidence="2 3">Nap-Phe MGV</strain>
    </source>
</reference>
<proteinExistence type="predicted"/>
<accession>A0A2S8GHA0</accession>
<dbReference type="AlphaFoldDB" id="A0A2S8GHA0"/>
<protein>
    <submittedName>
        <fullName evidence="2">Uncharacterized protein</fullName>
    </submittedName>
</protein>
<feature type="compositionally biased region" description="Polar residues" evidence="1">
    <location>
        <begin position="53"/>
        <end position="63"/>
    </location>
</feature>
<sequence>MNPPLQIMETLRYPHRPRLRESRIGAWANLEQAPDQADESETNVPASEISDDVASTTDRLLTD</sequence>
<gene>
    <name evidence="2" type="ORF">C5Y93_21880</name>
</gene>
<evidence type="ECO:0000256" key="1">
    <source>
        <dbReference type="SAM" id="MobiDB-lite"/>
    </source>
</evidence>